<organism evidence="3 4">
    <name type="scientific">Synchytrium endobioticum</name>
    <dbReference type="NCBI Taxonomy" id="286115"/>
    <lineage>
        <taxon>Eukaryota</taxon>
        <taxon>Fungi</taxon>
        <taxon>Fungi incertae sedis</taxon>
        <taxon>Chytridiomycota</taxon>
        <taxon>Chytridiomycota incertae sedis</taxon>
        <taxon>Chytridiomycetes</taxon>
        <taxon>Synchytriales</taxon>
        <taxon>Synchytriaceae</taxon>
        <taxon>Synchytrium</taxon>
    </lineage>
</organism>
<proteinExistence type="predicted"/>
<protein>
    <submittedName>
        <fullName evidence="3">Uncharacterized protein</fullName>
    </submittedName>
</protein>
<reference evidence="4 5" key="1">
    <citation type="journal article" date="2019" name="Sci. Rep.">
        <title>Comparative genomics of chytrid fungi reveal insights into the obligate biotrophic and pathogenic lifestyle of Synchytrium endobioticum.</title>
        <authorList>
            <person name="van de Vossenberg B.T.L.H."/>
            <person name="Warris S."/>
            <person name="Nguyen H.D.T."/>
            <person name="van Gent-Pelzer M.P.E."/>
            <person name="Joly D.L."/>
            <person name="van de Geest H.C."/>
            <person name="Bonants P.J.M."/>
            <person name="Smith D.S."/>
            <person name="Levesque C.A."/>
            <person name="van der Lee T.A.J."/>
        </authorList>
    </citation>
    <scope>NUCLEOTIDE SEQUENCE [LARGE SCALE GENOMIC DNA]</scope>
    <source>
        <strain evidence="2 5">LEV6574</strain>
        <strain evidence="3 4">MB42</strain>
    </source>
</reference>
<evidence type="ECO:0000313" key="2">
    <source>
        <dbReference type="EMBL" id="TPX42210.1"/>
    </source>
</evidence>
<keyword evidence="4" id="KW-1185">Reference proteome</keyword>
<feature type="region of interest" description="Disordered" evidence="1">
    <location>
        <begin position="1"/>
        <end position="23"/>
    </location>
</feature>
<evidence type="ECO:0000313" key="5">
    <source>
        <dbReference type="Proteomes" id="UP000320475"/>
    </source>
</evidence>
<comment type="caution">
    <text evidence="3">The sequence shown here is derived from an EMBL/GenBank/DDBJ whole genome shotgun (WGS) entry which is preliminary data.</text>
</comment>
<accession>A0A507CYL0</accession>
<dbReference type="Proteomes" id="UP000317494">
    <property type="component" value="Unassembled WGS sequence"/>
</dbReference>
<gene>
    <name evidence="2" type="ORF">SeLEV6574_g05706</name>
    <name evidence="3" type="ORF">SeMB42_g04403</name>
</gene>
<dbReference type="EMBL" id="QEAM01000281">
    <property type="protein sequence ID" value="TPX42210.1"/>
    <property type="molecule type" value="Genomic_DNA"/>
</dbReference>
<name>A0A507CYL0_9FUNG</name>
<evidence type="ECO:0000256" key="1">
    <source>
        <dbReference type="SAM" id="MobiDB-lite"/>
    </source>
</evidence>
<sequence length="100" mass="11022">MTKENVPPCSEQQKHPSTDTVPNALSIANVQSLLSSLESMDIDTLDFGQLLTQMDSASRALDALESKTNHLMSRLDEFLMEAEETEAATTKSNSYITTKQ</sequence>
<evidence type="ECO:0000313" key="4">
    <source>
        <dbReference type="Proteomes" id="UP000317494"/>
    </source>
</evidence>
<evidence type="ECO:0000313" key="3">
    <source>
        <dbReference type="EMBL" id="TPX44262.1"/>
    </source>
</evidence>
<dbReference type="AlphaFoldDB" id="A0A507CYL0"/>
<dbReference type="Pfam" id="PF03670">
    <property type="entry name" value="UPF0184"/>
    <property type="match status" value="1"/>
</dbReference>
<dbReference type="VEuPathDB" id="FungiDB:SeMB42_g04403"/>
<dbReference type="EMBL" id="QEAN01000176">
    <property type="protein sequence ID" value="TPX44262.1"/>
    <property type="molecule type" value="Genomic_DNA"/>
</dbReference>
<dbReference type="Proteomes" id="UP000320475">
    <property type="component" value="Unassembled WGS sequence"/>
</dbReference>